<evidence type="ECO:0000259" key="3">
    <source>
        <dbReference type="Pfam" id="PF00656"/>
    </source>
</evidence>
<dbReference type="GO" id="GO:0005737">
    <property type="term" value="C:cytoplasm"/>
    <property type="evidence" value="ECO:0007669"/>
    <property type="project" value="TreeGrafter"/>
</dbReference>
<dbReference type="PANTHER" id="PTHR48104:SF30">
    <property type="entry name" value="METACASPASE-1"/>
    <property type="match status" value="1"/>
</dbReference>
<dbReference type="GO" id="GO:0006508">
    <property type="term" value="P:proteolysis"/>
    <property type="evidence" value="ECO:0007669"/>
    <property type="project" value="InterPro"/>
</dbReference>
<accession>A0A8H6R5N0</accession>
<reference evidence="4" key="1">
    <citation type="submission" date="2020-06" db="EMBL/GenBank/DDBJ databases">
        <title>Draft genome sequences of strains closely related to Aspergillus parafelis and Aspergillus hiratsukae.</title>
        <authorList>
            <person name="Dos Santos R.A.C."/>
            <person name="Rivero-Menendez O."/>
            <person name="Steenwyk J.L."/>
            <person name="Mead M.E."/>
            <person name="Goldman G.H."/>
            <person name="Alastruey-Izquierdo A."/>
            <person name="Rokas A."/>
        </authorList>
    </citation>
    <scope>NUCLEOTIDE SEQUENCE</scope>
    <source>
        <strain evidence="4">CNM-CM7691</strain>
    </source>
</reference>
<dbReference type="AlphaFoldDB" id="A0A8H6R5N0"/>
<dbReference type="InterPro" id="IPR011600">
    <property type="entry name" value="Pept_C14_caspase"/>
</dbReference>
<evidence type="ECO:0000313" key="4">
    <source>
        <dbReference type="EMBL" id="KAF7184207.1"/>
    </source>
</evidence>
<feature type="domain" description="Peptidase C14 caspase" evidence="3">
    <location>
        <begin position="7"/>
        <end position="278"/>
    </location>
</feature>
<organism evidence="4 5">
    <name type="scientific">Aspergillus felis</name>
    <dbReference type="NCBI Taxonomy" id="1287682"/>
    <lineage>
        <taxon>Eukaryota</taxon>
        <taxon>Fungi</taxon>
        <taxon>Dikarya</taxon>
        <taxon>Ascomycota</taxon>
        <taxon>Pezizomycotina</taxon>
        <taxon>Eurotiomycetes</taxon>
        <taxon>Eurotiomycetidae</taxon>
        <taxon>Eurotiales</taxon>
        <taxon>Aspergillaceae</taxon>
        <taxon>Aspergillus</taxon>
        <taxon>Aspergillus subgen. Fumigati</taxon>
    </lineage>
</organism>
<keyword evidence="5" id="KW-1185">Reference proteome</keyword>
<comment type="similarity">
    <text evidence="1">Belongs to the peptidase C14B family.</text>
</comment>
<dbReference type="EMBL" id="JACBAG010001662">
    <property type="protein sequence ID" value="KAF7184207.1"/>
    <property type="molecule type" value="Genomic_DNA"/>
</dbReference>
<comment type="caution">
    <text evidence="4">The sequence shown here is derived from an EMBL/GenBank/DDBJ whole genome shotgun (WGS) entry which is preliminary data.</text>
</comment>
<keyword evidence="2" id="KW-0378">Hydrolase</keyword>
<dbReference type="Pfam" id="PF00656">
    <property type="entry name" value="Peptidase_C14"/>
    <property type="match status" value="1"/>
</dbReference>
<evidence type="ECO:0000256" key="1">
    <source>
        <dbReference type="ARBA" id="ARBA00009005"/>
    </source>
</evidence>
<evidence type="ECO:0000313" key="5">
    <source>
        <dbReference type="Proteomes" id="UP000641853"/>
    </source>
</evidence>
<proteinExistence type="inferred from homology"/>
<dbReference type="PANTHER" id="PTHR48104">
    <property type="entry name" value="METACASPASE-4"/>
    <property type="match status" value="1"/>
</dbReference>
<gene>
    <name evidence="4" type="ORF">CNMCM7691_004832</name>
</gene>
<evidence type="ECO:0000256" key="2">
    <source>
        <dbReference type="ARBA" id="ARBA00022801"/>
    </source>
</evidence>
<protein>
    <recommendedName>
        <fullName evidence="3">Peptidase C14 caspase domain-containing protein</fullName>
    </recommendedName>
</protein>
<dbReference type="InterPro" id="IPR050452">
    <property type="entry name" value="Metacaspase"/>
</dbReference>
<dbReference type="Proteomes" id="UP000641853">
    <property type="component" value="Unassembled WGS sequence"/>
</dbReference>
<dbReference type="Gene3D" id="3.40.50.1460">
    <property type="match status" value="1"/>
</dbReference>
<dbReference type="GO" id="GO:0004197">
    <property type="term" value="F:cysteine-type endopeptidase activity"/>
    <property type="evidence" value="ECO:0007669"/>
    <property type="project" value="InterPro"/>
</dbReference>
<sequence>MAAKTPTRWALLIGVDYYFPGTERPINLRSLNGCVEDVTAAEALLKNRGVQHIVKLTASKATGKEGDPAIKEEDESLWPTRDNVIRELGRIFNSTEKGDLLYIHYSGHGMRRDRMGEPSDRSEGNQLSGAALVMTDVRRGGAYLTAYELGVWVKRMVKENNLRVTVILDSCYSGRGLRDEEDTTNLTARTPEEVDQTQLQSDRDSLVQALGLDDVNNDHGLATRDPEMRKSWLDNPTGCTVVTACGVNEKAHETHFGETSAPHGVLTHWILKTLCKYAPDAWLPTCGRIRDTVIGEIAKMVPLVSQTPTIHGQENHEFFGQHSLPRRPICKVIKHDLERDVVVLNIGRAQGVSLNAVYDVFSFGKDGEWDLRWVSSSSQAAEQVRVTKVFNFRCEAVPITTKENRSLALDEGSSAVLRTWALPSDYPVQLDDTVSDMSPSIRQTLDMYLRQTPGLFLLEGETTQEARFLVWLDTDRRFRIADENGSPLSRVPAIPMDDGDKNESPKSGVAKLASVLRHLARYLSVRDLRNRDPRTSLALGNFRCTVTNSDGEDVPKGPSGCYEVRESEVFYIEIKNVRLMRPVYVNLVCTAASWQIMKLNRLDESTGTEVWASEPYVHEMNMIIPETQKEDCQEGVYDLIKAFVYTGPHPPSWDELTLPKLPVDASAIAFHSTSDPVEPIISNLQKREGSFREPGPPLPSHAPEKWGVLEFWIHTTPK</sequence>
<name>A0A8H6R5N0_9EURO</name>